<dbReference type="PANTHER" id="PTHR35394:SF5">
    <property type="entry name" value="DUF3176 DOMAIN-CONTAINING PROTEIN"/>
    <property type="match status" value="1"/>
</dbReference>
<dbReference type="VEuPathDB" id="FungiDB:JI435_052740"/>
<accession>Q0USJ0</accession>
<evidence type="ECO:0000256" key="1">
    <source>
        <dbReference type="SAM" id="Phobius"/>
    </source>
</evidence>
<keyword evidence="1" id="KW-0812">Transmembrane</keyword>
<dbReference type="EMBL" id="CH445331">
    <property type="protein sequence ID" value="EAT87665.2"/>
    <property type="molecule type" value="Genomic_DNA"/>
</dbReference>
<evidence type="ECO:0000313" key="3">
    <source>
        <dbReference type="Proteomes" id="UP000001055"/>
    </source>
</evidence>
<feature type="transmembrane region" description="Helical" evidence="1">
    <location>
        <begin position="306"/>
        <end position="326"/>
    </location>
</feature>
<dbReference type="KEGG" id="pno:SNOG_05274"/>
<proteinExistence type="predicted"/>
<sequence length="387" mass="43261">MYKAILSGLLDHDKSISDIQGSCTAEACKWQDYTTLAICASVEEVKGEIRIDNSTRWGSIPYLKISGTSWNPPMQLSVGGSVPDSFWMAAPFKDSANITDGHLPPVSDIYTAYFPACNAEKKQPTPAEWSERLREAANWKALKGSLNLCLQTLSSEYNNTMKTRIIDTKNDLQWAAQDPRDEDTTICLSEPYNGDSFCVGAKDLWRWSSALDRTLEGAAMIAEDYDNYYSGQWVPNIVGDILGPTPATCDPNLESNYGVEGFKRRIDNIAIAMSNALRAGNTTSPLSIVRGSEWNSEQYIAVDFNWIIPPGAIYLAITMFLFATIFKSKNMEVPLWKTSPMVLLHTTERNNGMQTLKQVDQESHHTKVKLQYTGENWHLQEVTGSRI</sequence>
<dbReference type="RefSeq" id="XP_001795681.1">
    <property type="nucleotide sequence ID" value="XM_001795629.1"/>
</dbReference>
<protein>
    <submittedName>
        <fullName evidence="2">Uncharacterized protein</fullName>
    </submittedName>
</protein>
<keyword evidence="1" id="KW-1133">Transmembrane helix</keyword>
<reference evidence="3" key="1">
    <citation type="journal article" date="2007" name="Plant Cell">
        <title>Dothideomycete-plant interactions illuminated by genome sequencing and EST analysis of the wheat pathogen Stagonospora nodorum.</title>
        <authorList>
            <person name="Hane J.K."/>
            <person name="Lowe R.G."/>
            <person name="Solomon P.S."/>
            <person name="Tan K.C."/>
            <person name="Schoch C.L."/>
            <person name="Spatafora J.W."/>
            <person name="Crous P.W."/>
            <person name="Kodira C."/>
            <person name="Birren B.W."/>
            <person name="Galagan J.E."/>
            <person name="Torriani S.F."/>
            <person name="McDonald B.A."/>
            <person name="Oliver R.P."/>
        </authorList>
    </citation>
    <scope>NUCLEOTIDE SEQUENCE [LARGE SCALE GENOMIC DNA]</scope>
    <source>
        <strain evidence="3">SN15 / ATCC MYA-4574 / FGSC 10173</strain>
    </source>
</reference>
<dbReference type="PANTHER" id="PTHR35394">
    <property type="entry name" value="DUF3176 DOMAIN-CONTAINING PROTEIN"/>
    <property type="match status" value="1"/>
</dbReference>
<keyword evidence="1" id="KW-0472">Membrane</keyword>
<dbReference type="GeneID" id="5972556"/>
<dbReference type="Proteomes" id="UP000001055">
    <property type="component" value="Unassembled WGS sequence"/>
</dbReference>
<name>Q0USJ0_PHANO</name>
<organism evidence="2 3">
    <name type="scientific">Phaeosphaeria nodorum (strain SN15 / ATCC MYA-4574 / FGSC 10173)</name>
    <name type="common">Glume blotch fungus</name>
    <name type="synonym">Parastagonospora nodorum</name>
    <dbReference type="NCBI Taxonomy" id="321614"/>
    <lineage>
        <taxon>Eukaryota</taxon>
        <taxon>Fungi</taxon>
        <taxon>Dikarya</taxon>
        <taxon>Ascomycota</taxon>
        <taxon>Pezizomycotina</taxon>
        <taxon>Dothideomycetes</taxon>
        <taxon>Pleosporomycetidae</taxon>
        <taxon>Pleosporales</taxon>
        <taxon>Pleosporineae</taxon>
        <taxon>Phaeosphaeriaceae</taxon>
        <taxon>Parastagonospora</taxon>
    </lineage>
</organism>
<gene>
    <name evidence="2" type="ORF">SNOG_05274</name>
</gene>
<dbReference type="AlphaFoldDB" id="Q0USJ0"/>
<evidence type="ECO:0000313" key="2">
    <source>
        <dbReference type="EMBL" id="EAT87665.2"/>
    </source>
</evidence>
<dbReference type="HOGENOM" id="CLU_060157_0_0_1"/>
<dbReference type="eggNOG" id="ENOG502R31I">
    <property type="taxonomic scope" value="Eukaryota"/>
</dbReference>
<dbReference type="InParanoid" id="Q0USJ0"/>